<evidence type="ECO:0000256" key="1">
    <source>
        <dbReference type="SAM" id="SignalP"/>
    </source>
</evidence>
<keyword evidence="3" id="KW-1185">Reference proteome</keyword>
<dbReference type="RefSeq" id="WP_142705005.1">
    <property type="nucleotide sequence ID" value="NZ_VIRS01000008.1"/>
</dbReference>
<organism evidence="2 3">
    <name type="scientific">Cryptosporangium phraense</name>
    <dbReference type="NCBI Taxonomy" id="2593070"/>
    <lineage>
        <taxon>Bacteria</taxon>
        <taxon>Bacillati</taxon>
        <taxon>Actinomycetota</taxon>
        <taxon>Actinomycetes</taxon>
        <taxon>Cryptosporangiales</taxon>
        <taxon>Cryptosporangiaceae</taxon>
        <taxon>Cryptosporangium</taxon>
    </lineage>
</organism>
<protein>
    <submittedName>
        <fullName evidence="2">Uncharacterized protein</fullName>
    </submittedName>
</protein>
<dbReference type="Proteomes" id="UP000317982">
    <property type="component" value="Unassembled WGS sequence"/>
</dbReference>
<dbReference type="OrthoDB" id="5144412at2"/>
<dbReference type="InParanoid" id="A0A545ATE3"/>
<evidence type="ECO:0000313" key="2">
    <source>
        <dbReference type="EMBL" id="TQS44521.1"/>
    </source>
</evidence>
<accession>A0A545ATE3</accession>
<evidence type="ECO:0000313" key="3">
    <source>
        <dbReference type="Proteomes" id="UP000317982"/>
    </source>
</evidence>
<keyword evidence="1" id="KW-0732">Signal</keyword>
<proteinExistence type="predicted"/>
<comment type="caution">
    <text evidence="2">The sequence shown here is derived from an EMBL/GenBank/DDBJ whole genome shotgun (WGS) entry which is preliminary data.</text>
</comment>
<reference evidence="2 3" key="1">
    <citation type="submission" date="2019-07" db="EMBL/GenBank/DDBJ databases">
        <title>Cryptosporangium phraense sp. nov., isolated from plant litter.</title>
        <authorList>
            <person name="Suriyachadkun C."/>
        </authorList>
    </citation>
    <scope>NUCLEOTIDE SEQUENCE [LARGE SCALE GENOMIC DNA]</scope>
    <source>
        <strain evidence="2 3">A-T 5661</strain>
    </source>
</reference>
<gene>
    <name evidence="2" type="ORF">FL583_13755</name>
</gene>
<feature type="chain" id="PRO_5021901976" evidence="1">
    <location>
        <begin position="20"/>
        <end position="168"/>
    </location>
</feature>
<sequence length="168" mass="19275">MIFVLVLLAGWQLPGPAQAATRDPAAFADIWRPCGWRTSENKIVRTFDRYRADVPGHFLRGGKSNLLCGNKRFGYRHILHRHQAEWEQAAFLVRRNWRDVADFSIATVVRDPDQVTYNPKVKTYCFSRVVYLVNKNNARTVGTNIPRVVVAESTKRIITAFPSNEQCK</sequence>
<name>A0A545ATE3_9ACTN</name>
<dbReference type="EMBL" id="VIRS01000008">
    <property type="protein sequence ID" value="TQS44521.1"/>
    <property type="molecule type" value="Genomic_DNA"/>
</dbReference>
<dbReference type="AlphaFoldDB" id="A0A545ATE3"/>
<feature type="signal peptide" evidence="1">
    <location>
        <begin position="1"/>
        <end position="19"/>
    </location>
</feature>